<reference evidence="1 2" key="1">
    <citation type="submission" date="2011-06" db="EMBL/GenBank/DDBJ databases">
        <title>The Genome Sequence of Fusarium oxysporum FOSC 3-a.</title>
        <authorList>
            <consortium name="The Broad Institute Genome Sequencing Platform"/>
            <person name="Ma L.-J."/>
            <person name="Gale L.R."/>
            <person name="Schwartz D.C."/>
            <person name="Zhou S."/>
            <person name="Corby-Kistler H."/>
            <person name="Young S.K."/>
            <person name="Zeng Q."/>
            <person name="Gargeya S."/>
            <person name="Fitzgerald M."/>
            <person name="Haas B."/>
            <person name="Abouelleil A."/>
            <person name="Alvarado L."/>
            <person name="Arachchi H.M."/>
            <person name="Berlin A."/>
            <person name="Brown A."/>
            <person name="Chapman S.B."/>
            <person name="Chen Z."/>
            <person name="Dunbar C."/>
            <person name="Freedman E."/>
            <person name="Gearin G."/>
            <person name="Gellesch M."/>
            <person name="Goldberg J."/>
            <person name="Griggs A."/>
            <person name="Gujja S."/>
            <person name="Heiman D."/>
            <person name="Howarth C."/>
            <person name="Larson L."/>
            <person name="Lui A."/>
            <person name="MacDonald P.J.P."/>
            <person name="Mehta T."/>
            <person name="Montmayeur A."/>
            <person name="Murphy C."/>
            <person name="Neiman D."/>
            <person name="Pearson M."/>
            <person name="Priest M."/>
            <person name="Roberts A."/>
            <person name="Saif S."/>
            <person name="Shea T."/>
            <person name="Shenoy N."/>
            <person name="Sisk P."/>
            <person name="Stolte C."/>
            <person name="Sykes S."/>
            <person name="Wortman J."/>
            <person name="Nusbaum C."/>
            <person name="Birren B."/>
        </authorList>
    </citation>
    <scope>NUCLEOTIDE SEQUENCE [LARGE SCALE GENOMIC DNA]</scope>
    <source>
        <strain evidence="2">FOSC 3-a</strain>
    </source>
</reference>
<organism evidence="1 2">
    <name type="scientific">Fusarium oxysporum NRRL 32931</name>
    <dbReference type="NCBI Taxonomy" id="660029"/>
    <lineage>
        <taxon>Eukaryota</taxon>
        <taxon>Fungi</taxon>
        <taxon>Dikarya</taxon>
        <taxon>Ascomycota</taxon>
        <taxon>Pezizomycotina</taxon>
        <taxon>Sordariomycetes</taxon>
        <taxon>Hypocreomycetidae</taxon>
        <taxon>Hypocreales</taxon>
        <taxon>Nectriaceae</taxon>
        <taxon>Fusarium</taxon>
        <taxon>Fusarium oxysporum species complex</taxon>
    </lineage>
</organism>
<dbReference type="HOGENOM" id="CLU_565039_0_0_1"/>
<dbReference type="EMBL" id="JH717840">
    <property type="protein sequence ID" value="EWY97457.1"/>
    <property type="molecule type" value="Genomic_DNA"/>
</dbReference>
<name>W9IS30_FUSOX</name>
<protein>
    <submittedName>
        <fullName evidence="1">Uncharacterized protein</fullName>
    </submittedName>
</protein>
<dbReference type="PANTHER" id="PTHR10039:SF5">
    <property type="entry name" value="NACHT DOMAIN-CONTAINING PROTEIN"/>
    <property type="match status" value="1"/>
</dbReference>
<sequence length="483" mass="53754">MSLSKFCRGNVGRLLSADCLEAEASARMYFVSFLGSRIHDPQEFLETFQATVEPSPCKIFGGKEKRTDATSHYHVLIVSEQALTLTNGIGGLRMWYNFDFQNEVDTYDIEIRVKRDEQYISSFRKHVESYMLYVVDSATCFGDQSLSPFPAGAESSMEREAEVDLGLFQIGDDAPAMTTPIYPGTKSIPAFLGLNDCPPPCTFPCGCIGGLINSKGIINSRPLRPEEYYHALWSGLSPKGLVDVEMPSVDTSDASDCFNKCIISSSKGLAEITKAKQPTVQFIHESVRDFLVKDKGLVELWPELGADWKSQGHDRLKSCCNAYVFHEVVEQAIDRRRSYEVQRMKKYLSIQFPFLEYASQFILSHANAAASAISQQQFIGQLPTAKWVCIVNIFEKHKVRKYSQEANILYILVDRGLSELIRTRLKDNPEISGGGGRHHHPLLTAMAKGNRDSVIALLGLSSSICDGIDITDRADAIATTRNG</sequence>
<proteinExistence type="predicted"/>
<evidence type="ECO:0000313" key="2">
    <source>
        <dbReference type="Proteomes" id="UP000030753"/>
    </source>
</evidence>
<dbReference type="AlphaFoldDB" id="W9IS30"/>
<accession>W9IS30</accession>
<dbReference type="Proteomes" id="UP000030753">
    <property type="component" value="Unassembled WGS sequence"/>
</dbReference>
<gene>
    <name evidence="1" type="ORF">FOYG_02296</name>
</gene>
<dbReference type="PANTHER" id="PTHR10039">
    <property type="entry name" value="AMELOGENIN"/>
    <property type="match status" value="1"/>
</dbReference>
<evidence type="ECO:0000313" key="1">
    <source>
        <dbReference type="EMBL" id="EWY97457.1"/>
    </source>
</evidence>